<feature type="non-terminal residue" evidence="5">
    <location>
        <position position="154"/>
    </location>
</feature>
<dbReference type="InterPro" id="IPR027417">
    <property type="entry name" value="P-loop_NTPase"/>
</dbReference>
<dbReference type="SUPFAM" id="SSF52540">
    <property type="entry name" value="P-loop containing nucleoside triphosphate hydrolases"/>
    <property type="match status" value="1"/>
</dbReference>
<name>A0A381W9M8_9ZZZZ</name>
<feature type="non-terminal residue" evidence="5">
    <location>
        <position position="1"/>
    </location>
</feature>
<keyword evidence="1" id="KW-0808">Transferase</keyword>
<evidence type="ECO:0000313" key="5">
    <source>
        <dbReference type="EMBL" id="SVA49259.1"/>
    </source>
</evidence>
<evidence type="ECO:0000256" key="4">
    <source>
        <dbReference type="SAM" id="MobiDB-lite"/>
    </source>
</evidence>
<evidence type="ECO:0000256" key="3">
    <source>
        <dbReference type="ARBA" id="ARBA00022777"/>
    </source>
</evidence>
<dbReference type="GO" id="GO:0019205">
    <property type="term" value="F:nucleobase-containing compound kinase activity"/>
    <property type="evidence" value="ECO:0007669"/>
    <property type="project" value="InterPro"/>
</dbReference>
<organism evidence="5">
    <name type="scientific">marine metagenome</name>
    <dbReference type="NCBI Taxonomy" id="408172"/>
    <lineage>
        <taxon>unclassified sequences</taxon>
        <taxon>metagenomes</taxon>
        <taxon>ecological metagenomes</taxon>
    </lineage>
</organism>
<dbReference type="PROSITE" id="PS00113">
    <property type="entry name" value="ADENYLATE_KINASE"/>
    <property type="match status" value="1"/>
</dbReference>
<accession>A0A381W9M8</accession>
<proteinExistence type="predicted"/>
<evidence type="ECO:0000256" key="2">
    <source>
        <dbReference type="ARBA" id="ARBA00022741"/>
    </source>
</evidence>
<gene>
    <name evidence="5" type="ORF">METZ01_LOCUS102113</name>
</gene>
<dbReference type="GO" id="GO:0006139">
    <property type="term" value="P:nucleobase-containing compound metabolic process"/>
    <property type="evidence" value="ECO:0007669"/>
    <property type="project" value="InterPro"/>
</dbReference>
<dbReference type="InterPro" id="IPR033690">
    <property type="entry name" value="Adenylat_kinase_CS"/>
</dbReference>
<sequence>VGNFDNNVSKSSKSGEKNKMNQETHYQTVLLFGAPGTGKGTQGRILASIPGFFHLSCGDVFRTIDVKSEVGEKVYEYSSRGELVPDQTTVELWKQHVHANTILGSYKPSSDLLVLDGIPRSMTQAEIMAQHINVLQIIHLFCNDEEEMIKRLRK</sequence>
<dbReference type="AlphaFoldDB" id="A0A381W9M8"/>
<dbReference type="Pfam" id="PF00406">
    <property type="entry name" value="ADK"/>
    <property type="match status" value="1"/>
</dbReference>
<evidence type="ECO:0000256" key="1">
    <source>
        <dbReference type="ARBA" id="ARBA00022679"/>
    </source>
</evidence>
<dbReference type="GO" id="GO:0005524">
    <property type="term" value="F:ATP binding"/>
    <property type="evidence" value="ECO:0007669"/>
    <property type="project" value="InterPro"/>
</dbReference>
<keyword evidence="2" id="KW-0547">Nucleotide-binding</keyword>
<feature type="region of interest" description="Disordered" evidence="4">
    <location>
        <begin position="1"/>
        <end position="20"/>
    </location>
</feature>
<dbReference type="PANTHER" id="PTHR23359">
    <property type="entry name" value="NUCLEOTIDE KINASE"/>
    <property type="match status" value="1"/>
</dbReference>
<dbReference type="InterPro" id="IPR000850">
    <property type="entry name" value="Adenylat/UMP-CMP_kin"/>
</dbReference>
<reference evidence="5" key="1">
    <citation type="submission" date="2018-05" db="EMBL/GenBank/DDBJ databases">
        <authorList>
            <person name="Lanie J.A."/>
            <person name="Ng W.-L."/>
            <person name="Kazmierczak K.M."/>
            <person name="Andrzejewski T.M."/>
            <person name="Davidsen T.M."/>
            <person name="Wayne K.J."/>
            <person name="Tettelin H."/>
            <person name="Glass J.I."/>
            <person name="Rusch D."/>
            <person name="Podicherti R."/>
            <person name="Tsui H.-C.T."/>
            <person name="Winkler M.E."/>
        </authorList>
    </citation>
    <scope>NUCLEOTIDE SEQUENCE</scope>
</reference>
<keyword evidence="3" id="KW-0418">Kinase</keyword>
<feature type="compositionally biased region" description="Polar residues" evidence="4">
    <location>
        <begin position="1"/>
        <end position="12"/>
    </location>
</feature>
<dbReference type="Gene3D" id="3.40.50.300">
    <property type="entry name" value="P-loop containing nucleotide triphosphate hydrolases"/>
    <property type="match status" value="1"/>
</dbReference>
<evidence type="ECO:0008006" key="6">
    <source>
        <dbReference type="Google" id="ProtNLM"/>
    </source>
</evidence>
<dbReference type="PRINTS" id="PR00094">
    <property type="entry name" value="ADENYLTKNASE"/>
</dbReference>
<dbReference type="CDD" id="cd01428">
    <property type="entry name" value="ADK"/>
    <property type="match status" value="1"/>
</dbReference>
<dbReference type="EMBL" id="UINC01011132">
    <property type="protein sequence ID" value="SVA49259.1"/>
    <property type="molecule type" value="Genomic_DNA"/>
</dbReference>
<protein>
    <recommendedName>
        <fullName evidence="6">Adenylate kinase active site lid domain-containing protein</fullName>
    </recommendedName>
</protein>